<dbReference type="InterPro" id="IPR036157">
    <property type="entry name" value="dUTPase-like_sf"/>
</dbReference>
<name>A0AAV4H0J2_9GAST</name>
<sequence length="239" mass="25327">MAYRNSTLFLLSPAPADDDQKKKVASFYPTGRQTLLKNNLRHDSGIDLPTPEDIEIPPGGAAVDVNLQVRAVCLRLHDSFIWGSAPDADLNKKPVKLPWGYRLAARSSISKTPLMLANGEGIIDLGYRGSLIAKVRNLSNAQYTITAGTALFQLVSADLAPPEFEILTPDDPRTEKYFSKGVTLRHTGAFGSTGAAGGSGRSGISRGDGAVVVDDRPSDGSVVVRGDDADNVHGGDAVV</sequence>
<proteinExistence type="predicted"/>
<dbReference type="Gene3D" id="2.70.40.10">
    <property type="match status" value="1"/>
</dbReference>
<dbReference type="AlphaFoldDB" id="A0AAV4H0J2"/>
<evidence type="ECO:0000313" key="3">
    <source>
        <dbReference type="Proteomes" id="UP000762676"/>
    </source>
</evidence>
<keyword evidence="3" id="KW-1185">Reference proteome</keyword>
<feature type="region of interest" description="Disordered" evidence="1">
    <location>
        <begin position="193"/>
        <end position="239"/>
    </location>
</feature>
<dbReference type="EMBL" id="BMAT01005330">
    <property type="protein sequence ID" value="GFR91217.1"/>
    <property type="molecule type" value="Genomic_DNA"/>
</dbReference>
<gene>
    <name evidence="2" type="ORF">ElyMa_002587000</name>
</gene>
<reference evidence="2 3" key="1">
    <citation type="journal article" date="2021" name="Elife">
        <title>Chloroplast acquisition without the gene transfer in kleptoplastic sea slugs, Plakobranchus ocellatus.</title>
        <authorList>
            <person name="Maeda T."/>
            <person name="Takahashi S."/>
            <person name="Yoshida T."/>
            <person name="Shimamura S."/>
            <person name="Takaki Y."/>
            <person name="Nagai Y."/>
            <person name="Toyoda A."/>
            <person name="Suzuki Y."/>
            <person name="Arimoto A."/>
            <person name="Ishii H."/>
            <person name="Satoh N."/>
            <person name="Nishiyama T."/>
            <person name="Hasebe M."/>
            <person name="Maruyama T."/>
            <person name="Minagawa J."/>
            <person name="Obokata J."/>
            <person name="Shigenobu S."/>
        </authorList>
    </citation>
    <scope>NUCLEOTIDE SEQUENCE [LARGE SCALE GENOMIC DNA]</scope>
</reference>
<evidence type="ECO:0000256" key="1">
    <source>
        <dbReference type="SAM" id="MobiDB-lite"/>
    </source>
</evidence>
<dbReference type="Proteomes" id="UP000762676">
    <property type="component" value="Unassembled WGS sequence"/>
</dbReference>
<evidence type="ECO:0000313" key="2">
    <source>
        <dbReference type="EMBL" id="GFR91217.1"/>
    </source>
</evidence>
<dbReference type="SUPFAM" id="SSF51283">
    <property type="entry name" value="dUTPase-like"/>
    <property type="match status" value="1"/>
</dbReference>
<protein>
    <submittedName>
        <fullName evidence="2">Deoxyuridine 5'-triphosphate nucleotidohydrolase</fullName>
    </submittedName>
</protein>
<feature type="non-terminal residue" evidence="2">
    <location>
        <position position="239"/>
    </location>
</feature>
<comment type="caution">
    <text evidence="2">The sequence shown here is derived from an EMBL/GenBank/DDBJ whole genome shotgun (WGS) entry which is preliminary data.</text>
</comment>
<accession>A0AAV4H0J2</accession>
<organism evidence="2 3">
    <name type="scientific">Elysia marginata</name>
    <dbReference type="NCBI Taxonomy" id="1093978"/>
    <lineage>
        <taxon>Eukaryota</taxon>
        <taxon>Metazoa</taxon>
        <taxon>Spiralia</taxon>
        <taxon>Lophotrochozoa</taxon>
        <taxon>Mollusca</taxon>
        <taxon>Gastropoda</taxon>
        <taxon>Heterobranchia</taxon>
        <taxon>Euthyneura</taxon>
        <taxon>Panpulmonata</taxon>
        <taxon>Sacoglossa</taxon>
        <taxon>Placobranchoidea</taxon>
        <taxon>Plakobranchidae</taxon>
        <taxon>Elysia</taxon>
    </lineage>
</organism>